<keyword evidence="2" id="KW-1185">Reference proteome</keyword>
<protein>
    <submittedName>
        <fullName evidence="1">Uncharacterized protein</fullName>
    </submittedName>
</protein>
<evidence type="ECO:0000313" key="2">
    <source>
        <dbReference type="Proteomes" id="UP000199663"/>
    </source>
</evidence>
<dbReference type="EMBL" id="FNQC01000031">
    <property type="protein sequence ID" value="SDZ57820.1"/>
    <property type="molecule type" value="Genomic_DNA"/>
</dbReference>
<name>A0A1H3U5T3_9BACT</name>
<proteinExistence type="predicted"/>
<comment type="caution">
    <text evidence="1">The sequence shown here is derived from an EMBL/GenBank/DDBJ whole genome shotgun (WGS) entry which is preliminary data.</text>
</comment>
<sequence length="42" mass="5045">MWSCPIKKIKYYAIDCAIFSLNKLDFDLQNYQLTVYPKDQLL</sequence>
<gene>
    <name evidence="1" type="ORF">SAMN05444412_1313</name>
</gene>
<accession>A0A1H3U5T3</accession>
<organism evidence="1 2">
    <name type="scientific">Rhodonellum ikkaensis</name>
    <dbReference type="NCBI Taxonomy" id="336829"/>
    <lineage>
        <taxon>Bacteria</taxon>
        <taxon>Pseudomonadati</taxon>
        <taxon>Bacteroidota</taxon>
        <taxon>Cytophagia</taxon>
        <taxon>Cytophagales</taxon>
        <taxon>Cytophagaceae</taxon>
        <taxon>Rhodonellum</taxon>
    </lineage>
</organism>
<dbReference type="Proteomes" id="UP000199663">
    <property type="component" value="Unassembled WGS sequence"/>
</dbReference>
<evidence type="ECO:0000313" key="1">
    <source>
        <dbReference type="EMBL" id="SDZ57820.1"/>
    </source>
</evidence>
<reference evidence="1 2" key="1">
    <citation type="submission" date="2016-10" db="EMBL/GenBank/DDBJ databases">
        <authorList>
            <person name="Varghese N."/>
            <person name="Submissions S."/>
        </authorList>
    </citation>
    <scope>NUCLEOTIDE SEQUENCE [LARGE SCALE GENOMIC DNA]</scope>
    <source>
        <strain evidence="1 2">DSM 17997</strain>
    </source>
</reference>